<sequence length="112" mass="11859">DAAFGGVRSVTVKHLSELHQFPGSGQLSQLLGPALGEGPARGQQDLGLSLQQRHLDGESVESGAAFEGKAGRPQVALEEERREVSRRKHPDCSKSIGLLCQNAIYSPLSSVA</sequence>
<feature type="region of interest" description="Disordered" evidence="1">
    <location>
        <begin position="28"/>
        <end position="91"/>
    </location>
</feature>
<evidence type="ECO:0000313" key="3">
    <source>
        <dbReference type="Proteomes" id="UP000499080"/>
    </source>
</evidence>
<name>A0A4Y2GEV5_ARAVE</name>
<comment type="caution">
    <text evidence="2">The sequence shown here is derived from an EMBL/GenBank/DDBJ whole genome shotgun (WGS) entry which is preliminary data.</text>
</comment>
<organism evidence="2 3">
    <name type="scientific">Araneus ventricosus</name>
    <name type="common">Orbweaver spider</name>
    <name type="synonym">Epeira ventricosa</name>
    <dbReference type="NCBI Taxonomy" id="182803"/>
    <lineage>
        <taxon>Eukaryota</taxon>
        <taxon>Metazoa</taxon>
        <taxon>Ecdysozoa</taxon>
        <taxon>Arthropoda</taxon>
        <taxon>Chelicerata</taxon>
        <taxon>Arachnida</taxon>
        <taxon>Araneae</taxon>
        <taxon>Araneomorphae</taxon>
        <taxon>Entelegynae</taxon>
        <taxon>Araneoidea</taxon>
        <taxon>Araneidae</taxon>
        <taxon>Araneus</taxon>
    </lineage>
</organism>
<evidence type="ECO:0000313" key="2">
    <source>
        <dbReference type="EMBL" id="GBM51717.1"/>
    </source>
</evidence>
<reference evidence="2 3" key="1">
    <citation type="journal article" date="2019" name="Sci. Rep.">
        <title>Orb-weaving spider Araneus ventricosus genome elucidates the spidroin gene catalogue.</title>
        <authorList>
            <person name="Kono N."/>
            <person name="Nakamura H."/>
            <person name="Ohtoshi R."/>
            <person name="Moran D.A.P."/>
            <person name="Shinohara A."/>
            <person name="Yoshida Y."/>
            <person name="Fujiwara M."/>
            <person name="Mori M."/>
            <person name="Tomita M."/>
            <person name="Arakawa K."/>
        </authorList>
    </citation>
    <scope>NUCLEOTIDE SEQUENCE [LARGE SCALE GENOMIC DNA]</scope>
</reference>
<feature type="non-terminal residue" evidence="2">
    <location>
        <position position="1"/>
    </location>
</feature>
<evidence type="ECO:0000256" key="1">
    <source>
        <dbReference type="SAM" id="MobiDB-lite"/>
    </source>
</evidence>
<dbReference type="AlphaFoldDB" id="A0A4Y2GEV5"/>
<accession>A0A4Y2GEV5</accession>
<gene>
    <name evidence="2" type="ORF">AVEN_28137-2_1</name>
</gene>
<dbReference type="Proteomes" id="UP000499080">
    <property type="component" value="Unassembled WGS sequence"/>
</dbReference>
<proteinExistence type="predicted"/>
<keyword evidence="3" id="KW-1185">Reference proteome</keyword>
<protein>
    <submittedName>
        <fullName evidence="2">Uncharacterized protein</fullName>
    </submittedName>
</protein>
<dbReference type="EMBL" id="BGPR01001347">
    <property type="protein sequence ID" value="GBM51717.1"/>
    <property type="molecule type" value="Genomic_DNA"/>
</dbReference>